<geneLocation type="plasmid" evidence="2">
    <name>prhbstw-00938_2</name>
</geneLocation>
<sequence>MRRLLPCEFSPPSPEKEHMAGERIAIKNMLDLLAWSLEGLTPTSSPGNLPVMGN</sequence>
<evidence type="ECO:0000313" key="1">
    <source>
        <dbReference type="EMBL" id="QMR42871.1"/>
    </source>
</evidence>
<name>A0AAP9R1I7_KLEAE</name>
<dbReference type="RefSeq" id="WP_182015644.1">
    <property type="nucleotide sequence ID" value="NZ_CP055905.1"/>
</dbReference>
<gene>
    <name evidence="1" type="ORF">HV331_25455</name>
</gene>
<dbReference type="EMBL" id="CP055905">
    <property type="protein sequence ID" value="QMR42871.1"/>
    <property type="molecule type" value="Genomic_DNA"/>
</dbReference>
<reference evidence="2" key="1">
    <citation type="submission" date="2020-06" db="EMBL/GenBank/DDBJ databases">
        <title>REHAB project genomes.</title>
        <authorList>
            <person name="Shaw L.P."/>
        </authorList>
    </citation>
    <scope>NUCLEOTIDE SEQUENCE [LARGE SCALE GENOMIC DNA]</scope>
    <source>
        <strain evidence="2">RHBSTW-00938</strain>
        <plasmid evidence="2">prhbstw-00938_2</plasmid>
    </source>
</reference>
<proteinExistence type="predicted"/>
<evidence type="ECO:0000313" key="2">
    <source>
        <dbReference type="Proteomes" id="UP000514462"/>
    </source>
</evidence>
<keyword evidence="1" id="KW-0614">Plasmid</keyword>
<protein>
    <submittedName>
        <fullName evidence="1">Uncharacterized protein</fullName>
    </submittedName>
</protein>
<dbReference type="Proteomes" id="UP000514462">
    <property type="component" value="Plasmid pRHBSTW-00938_2"/>
</dbReference>
<accession>A0AAP9R1I7</accession>
<organism evidence="1 2">
    <name type="scientific">Klebsiella aerogenes</name>
    <name type="common">Enterobacter aerogenes</name>
    <dbReference type="NCBI Taxonomy" id="548"/>
    <lineage>
        <taxon>Bacteria</taxon>
        <taxon>Pseudomonadati</taxon>
        <taxon>Pseudomonadota</taxon>
        <taxon>Gammaproteobacteria</taxon>
        <taxon>Enterobacterales</taxon>
        <taxon>Enterobacteriaceae</taxon>
        <taxon>Klebsiella/Raoultella group</taxon>
        <taxon>Klebsiella</taxon>
    </lineage>
</organism>
<dbReference type="AlphaFoldDB" id="A0AAP9R1I7"/>